<dbReference type="RefSeq" id="WP_024926977.1">
    <property type="nucleotide sequence ID" value="NZ_MDEO01000018.1"/>
</dbReference>
<protein>
    <recommendedName>
        <fullName evidence="3">Ubiquinone biosynthesis protein UbiE</fullName>
    </recommendedName>
</protein>
<dbReference type="AlphaFoldDB" id="A0A1C2EE29"/>
<dbReference type="PANTHER" id="PTHR42912">
    <property type="entry name" value="METHYLTRANSFERASE"/>
    <property type="match status" value="1"/>
</dbReference>
<dbReference type="SUPFAM" id="SSF53335">
    <property type="entry name" value="S-adenosyl-L-methionine-dependent methyltransferases"/>
    <property type="match status" value="1"/>
</dbReference>
<sequence length="287" mass="30684">MAAKPSASEPAAQTATRQQLNQMEQAWNDGAPLIKRWLGEATLAMLSMANVKPGAHVLDVAAGAGGQTLDIAERVGPRGFVLANDLSPDILRFAKRQAAAAGHQNVEILASDGENLQIEDARFDAVVCRMSLMLFLDPLQGLREMKRVLKPDGGVCTMVFSAPDNNPCVATLMSIALQHAGLAARDPYQPGGLFSLGKLGLIDDLFSQAGLRAIATTRIAAPFKLPTARDYVDFVRASAGLVAQIVQRLEPAKAQAAWADMEQALSRFETTDGWVGPNELLLTAARR</sequence>
<evidence type="ECO:0000313" key="2">
    <source>
        <dbReference type="Proteomes" id="UP000094412"/>
    </source>
</evidence>
<organism evidence="1 2">
    <name type="scientific">Mesorhizobium hungaricum</name>
    <dbReference type="NCBI Taxonomy" id="1566387"/>
    <lineage>
        <taxon>Bacteria</taxon>
        <taxon>Pseudomonadati</taxon>
        <taxon>Pseudomonadota</taxon>
        <taxon>Alphaproteobacteria</taxon>
        <taxon>Hyphomicrobiales</taxon>
        <taxon>Phyllobacteriaceae</taxon>
        <taxon>Mesorhizobium</taxon>
    </lineage>
</organism>
<reference evidence="1 2" key="1">
    <citation type="submission" date="2016-08" db="EMBL/GenBank/DDBJ databases">
        <title>Whole genome sequence of Mesorhizobium sp. strain UASWS1009 isolated from industrial sewage.</title>
        <authorList>
            <person name="Crovadore J."/>
            <person name="Calmin G."/>
            <person name="Chablais R."/>
            <person name="Cochard B."/>
            <person name="Lefort F."/>
        </authorList>
    </citation>
    <scope>NUCLEOTIDE SEQUENCE [LARGE SCALE GENOMIC DNA]</scope>
    <source>
        <strain evidence="1 2">UASWS1009</strain>
    </source>
</reference>
<comment type="caution">
    <text evidence="1">The sequence shown here is derived from an EMBL/GenBank/DDBJ whole genome shotgun (WGS) entry which is preliminary data.</text>
</comment>
<dbReference type="InterPro" id="IPR050508">
    <property type="entry name" value="Methyltransf_Superfamily"/>
</dbReference>
<dbReference type="Proteomes" id="UP000094412">
    <property type="component" value="Unassembled WGS sequence"/>
</dbReference>
<evidence type="ECO:0000313" key="1">
    <source>
        <dbReference type="EMBL" id="OCX25193.1"/>
    </source>
</evidence>
<dbReference type="CDD" id="cd02440">
    <property type="entry name" value="AdoMet_MTases"/>
    <property type="match status" value="1"/>
</dbReference>
<proteinExistence type="predicted"/>
<name>A0A1C2EE29_9HYPH</name>
<dbReference type="Pfam" id="PF01209">
    <property type="entry name" value="Ubie_methyltran"/>
    <property type="match status" value="1"/>
</dbReference>
<dbReference type="GO" id="GO:0008168">
    <property type="term" value="F:methyltransferase activity"/>
    <property type="evidence" value="ECO:0007669"/>
    <property type="project" value="TreeGrafter"/>
</dbReference>
<dbReference type="OrthoDB" id="9795634at2"/>
<gene>
    <name evidence="1" type="ORF">QV13_00875</name>
</gene>
<dbReference type="EMBL" id="MDEO01000018">
    <property type="protein sequence ID" value="OCX25193.1"/>
    <property type="molecule type" value="Genomic_DNA"/>
</dbReference>
<accession>A0A1C2EE29</accession>
<keyword evidence="2" id="KW-1185">Reference proteome</keyword>
<dbReference type="Gene3D" id="3.40.50.150">
    <property type="entry name" value="Vaccinia Virus protein VP39"/>
    <property type="match status" value="1"/>
</dbReference>
<dbReference type="STRING" id="1566387.QV13_00875"/>
<evidence type="ECO:0008006" key="3">
    <source>
        <dbReference type="Google" id="ProtNLM"/>
    </source>
</evidence>
<dbReference type="InterPro" id="IPR029063">
    <property type="entry name" value="SAM-dependent_MTases_sf"/>
</dbReference>